<name>A0A1I7WPL5_HETBA</name>
<feature type="domain" description="Helicase ATP-binding" evidence="11">
    <location>
        <begin position="232"/>
        <end position="386"/>
    </location>
</feature>
<keyword evidence="4" id="KW-0238">DNA-binding</keyword>
<evidence type="ECO:0000256" key="3">
    <source>
        <dbReference type="ARBA" id="ARBA00022840"/>
    </source>
</evidence>
<evidence type="ECO:0000313" key="13">
    <source>
        <dbReference type="Proteomes" id="UP000095283"/>
    </source>
</evidence>
<dbReference type="GO" id="GO:0003677">
    <property type="term" value="F:DNA binding"/>
    <property type="evidence" value="ECO:0007669"/>
    <property type="project" value="UniProtKB-KW"/>
</dbReference>
<feature type="transmembrane region" description="Helical" evidence="10">
    <location>
        <begin position="12"/>
        <end position="29"/>
    </location>
</feature>
<evidence type="ECO:0000256" key="9">
    <source>
        <dbReference type="PROSITE-ProRule" id="PRU00339"/>
    </source>
</evidence>
<keyword evidence="3" id="KW-0067">ATP-binding</keyword>
<dbReference type="InterPro" id="IPR011990">
    <property type="entry name" value="TPR-like_helical_dom_sf"/>
</dbReference>
<dbReference type="EC" id="5.6.2.4" evidence="7"/>
<dbReference type="SMART" id="SM00490">
    <property type="entry name" value="HELICc"/>
    <property type="match status" value="1"/>
</dbReference>
<dbReference type="PANTHER" id="PTHR13710:SF105">
    <property type="entry name" value="ATP-DEPENDENT DNA HELICASE Q1"/>
    <property type="match status" value="1"/>
</dbReference>
<dbReference type="SMART" id="SM00028">
    <property type="entry name" value="TPR"/>
    <property type="match status" value="3"/>
</dbReference>
<dbReference type="GO" id="GO:0005524">
    <property type="term" value="F:ATP binding"/>
    <property type="evidence" value="ECO:0007669"/>
    <property type="project" value="UniProtKB-KW"/>
</dbReference>
<dbReference type="InterPro" id="IPR014001">
    <property type="entry name" value="Helicase_ATP-bd"/>
</dbReference>
<evidence type="ECO:0000256" key="8">
    <source>
        <dbReference type="ARBA" id="ARBA00044566"/>
    </source>
</evidence>
<evidence type="ECO:0000256" key="7">
    <source>
        <dbReference type="ARBA" id="ARBA00034808"/>
    </source>
</evidence>
<proteinExistence type="inferred from homology"/>
<keyword evidence="13" id="KW-1185">Reference proteome</keyword>
<feature type="repeat" description="TPR" evidence="9">
    <location>
        <begin position="51"/>
        <end position="84"/>
    </location>
</feature>
<keyword evidence="10" id="KW-1133">Transmembrane helix</keyword>
<dbReference type="PANTHER" id="PTHR13710">
    <property type="entry name" value="DNA HELICASE RECQ FAMILY MEMBER"/>
    <property type="match status" value="1"/>
</dbReference>
<keyword evidence="5" id="KW-0413">Isomerase</keyword>
<dbReference type="Gene3D" id="3.40.50.300">
    <property type="entry name" value="P-loop containing nucleotide triphosphate hydrolases"/>
    <property type="match status" value="3"/>
</dbReference>
<feature type="domain" description="Helicase C-terminal" evidence="12">
    <location>
        <begin position="351"/>
        <end position="514"/>
    </location>
</feature>
<protein>
    <recommendedName>
        <fullName evidence="7">DNA 3'-5' helicase</fullName>
        <ecNumber evidence="7">5.6.2.4</ecNumber>
    </recommendedName>
    <alternativeName>
        <fullName evidence="8">DNA 3'-5' helicase Q1</fullName>
    </alternativeName>
</protein>
<dbReference type="Pfam" id="PF00270">
    <property type="entry name" value="DEAD"/>
    <property type="match status" value="1"/>
</dbReference>
<dbReference type="GO" id="GO:0043138">
    <property type="term" value="F:3'-5' DNA helicase activity"/>
    <property type="evidence" value="ECO:0007669"/>
    <property type="project" value="UniProtKB-EC"/>
</dbReference>
<dbReference type="GO" id="GO:0000724">
    <property type="term" value="P:double-strand break repair via homologous recombination"/>
    <property type="evidence" value="ECO:0007669"/>
    <property type="project" value="TreeGrafter"/>
</dbReference>
<evidence type="ECO:0000256" key="6">
    <source>
        <dbReference type="ARBA" id="ARBA00034617"/>
    </source>
</evidence>
<evidence type="ECO:0000259" key="12">
    <source>
        <dbReference type="PROSITE" id="PS51194"/>
    </source>
</evidence>
<dbReference type="WBParaSite" id="Hba_07100">
    <property type="protein sequence ID" value="Hba_07100"/>
    <property type="gene ID" value="Hba_07100"/>
</dbReference>
<dbReference type="AlphaFoldDB" id="A0A1I7WPL5"/>
<accession>A0A1I7WPL5</accession>
<keyword evidence="9" id="KW-0802">TPR repeat</keyword>
<evidence type="ECO:0000313" key="14">
    <source>
        <dbReference type="WBParaSite" id="Hba_07100"/>
    </source>
</evidence>
<dbReference type="PROSITE" id="PS51192">
    <property type="entry name" value="HELICASE_ATP_BIND_1"/>
    <property type="match status" value="1"/>
</dbReference>
<dbReference type="Proteomes" id="UP000095283">
    <property type="component" value="Unplaced"/>
</dbReference>
<keyword evidence="10" id="KW-0812">Transmembrane</keyword>
<evidence type="ECO:0000256" key="1">
    <source>
        <dbReference type="ARBA" id="ARBA00005446"/>
    </source>
</evidence>
<keyword evidence="2" id="KW-0547">Nucleotide-binding</keyword>
<dbReference type="SMART" id="SM00487">
    <property type="entry name" value="DEXDc"/>
    <property type="match status" value="1"/>
</dbReference>
<dbReference type="InterPro" id="IPR001650">
    <property type="entry name" value="Helicase_C-like"/>
</dbReference>
<dbReference type="GO" id="GO:0005694">
    <property type="term" value="C:chromosome"/>
    <property type="evidence" value="ECO:0007669"/>
    <property type="project" value="TreeGrafter"/>
</dbReference>
<evidence type="ECO:0000256" key="10">
    <source>
        <dbReference type="SAM" id="Phobius"/>
    </source>
</evidence>
<dbReference type="SUPFAM" id="SSF48452">
    <property type="entry name" value="TPR-like"/>
    <property type="match status" value="1"/>
</dbReference>
<reference evidence="14" key="1">
    <citation type="submission" date="2016-11" db="UniProtKB">
        <authorList>
            <consortium name="WormBaseParasite"/>
        </authorList>
    </citation>
    <scope>IDENTIFICATION</scope>
</reference>
<dbReference type="InterPro" id="IPR019734">
    <property type="entry name" value="TPR_rpt"/>
</dbReference>
<evidence type="ECO:0000256" key="4">
    <source>
        <dbReference type="ARBA" id="ARBA00023125"/>
    </source>
</evidence>
<dbReference type="Gene3D" id="1.25.40.10">
    <property type="entry name" value="Tetratricopeptide repeat domain"/>
    <property type="match status" value="1"/>
</dbReference>
<dbReference type="GO" id="GO:0009378">
    <property type="term" value="F:four-way junction helicase activity"/>
    <property type="evidence" value="ECO:0007669"/>
    <property type="project" value="TreeGrafter"/>
</dbReference>
<dbReference type="PROSITE" id="PS50005">
    <property type="entry name" value="TPR"/>
    <property type="match status" value="1"/>
</dbReference>
<sequence>MSVDTSPWVKKAALIAAVGASAAGLYYIFVKKNSSTSKNAHFLSGSEKLSVKELKELGNKLFSSKKYEEAVDAFTKAIDRNEQGSEILKAMCYQNRAAAKERLGKYSNENMLKDCVEALKCNPAYGKAYLRKARLHEKLKQYHESLVVYHKQWETTHVPGQRKNVRHEKACVFNNNIKLTLFIQKRISNNDRVLGEPGDQWNKVFPWSNMAETVLKETFKLTKFRRLQEATINALMSGEDTIVIMSTGGGKSLCYQLPAVLMEGLTLVVSPLISLIEDQLVKYIECAITRKNSDFRLLYVTPEKLAKSKRIMNKLEKSVEVGFLKLIAVDEVHCCSQWGHDFRTDYKFLNILKRQFRNVPILGLTATATHHVLIDVKDILIVVRSLASNYVHYPVNIFMLLFCFIMKHSHKYNICIDLETQVALSTVFREKIVKMLQKNSGMGIDKANVRFVIHYALPKSIDSYYQESGRAGRDGQPATCILYYRLSDMFRQSTMVCTEKTGIQNLYTMVRYAMEKKLKTTVVNIVDYEEAQCKKKESSGRVTGGKLVDLLARNYNCNMVLNVITYLHEIISLAFSYITSGPKWKLFKGDSILAKIVPIHEQRQTSRKRKL</sequence>
<dbReference type="InterPro" id="IPR011545">
    <property type="entry name" value="DEAD/DEAH_box_helicase_dom"/>
</dbReference>
<dbReference type="PROSITE" id="PS51194">
    <property type="entry name" value="HELICASE_CTER"/>
    <property type="match status" value="1"/>
</dbReference>
<dbReference type="InterPro" id="IPR027417">
    <property type="entry name" value="P-loop_NTPase"/>
</dbReference>
<dbReference type="Pfam" id="PF00271">
    <property type="entry name" value="Helicase_C"/>
    <property type="match status" value="1"/>
</dbReference>
<evidence type="ECO:0000256" key="2">
    <source>
        <dbReference type="ARBA" id="ARBA00022741"/>
    </source>
</evidence>
<evidence type="ECO:0000256" key="5">
    <source>
        <dbReference type="ARBA" id="ARBA00023235"/>
    </source>
</evidence>
<keyword evidence="10" id="KW-0472">Membrane</keyword>
<comment type="catalytic activity">
    <reaction evidence="6">
        <text>Couples ATP hydrolysis with the unwinding of duplex DNA by translocating in the 3'-5' direction.</text>
        <dbReference type="EC" id="5.6.2.4"/>
    </reaction>
</comment>
<organism evidence="13 14">
    <name type="scientific">Heterorhabditis bacteriophora</name>
    <name type="common">Entomopathogenic nematode worm</name>
    <dbReference type="NCBI Taxonomy" id="37862"/>
    <lineage>
        <taxon>Eukaryota</taxon>
        <taxon>Metazoa</taxon>
        <taxon>Ecdysozoa</taxon>
        <taxon>Nematoda</taxon>
        <taxon>Chromadorea</taxon>
        <taxon>Rhabditida</taxon>
        <taxon>Rhabditina</taxon>
        <taxon>Rhabditomorpha</taxon>
        <taxon>Strongyloidea</taxon>
        <taxon>Heterorhabditidae</taxon>
        <taxon>Heterorhabditis</taxon>
    </lineage>
</organism>
<dbReference type="GO" id="GO:0005737">
    <property type="term" value="C:cytoplasm"/>
    <property type="evidence" value="ECO:0007669"/>
    <property type="project" value="TreeGrafter"/>
</dbReference>
<comment type="similarity">
    <text evidence="1">Belongs to the helicase family. RecQ subfamily.</text>
</comment>
<evidence type="ECO:0000259" key="11">
    <source>
        <dbReference type="PROSITE" id="PS51192"/>
    </source>
</evidence>
<dbReference type="SUPFAM" id="SSF52540">
    <property type="entry name" value="P-loop containing nucleoside triphosphate hydrolases"/>
    <property type="match status" value="1"/>
</dbReference>